<dbReference type="AlphaFoldDB" id="A0A1V0TL65"/>
<protein>
    <submittedName>
        <fullName evidence="1">Uncharacterized protein</fullName>
    </submittedName>
</protein>
<keyword evidence="2" id="KW-1185">Reference proteome</keyword>
<sequence>MASAGLTEMIKHGVHDIALSSPKNPACPGNRATLLTQHRPYPASTPEEFPEPTTKSEYETVRIPSAEPEVDQPFAGWRESLGLAQLLFHFIPFHAGPDLVAADAGGTAASIRQLVRSAGVRA</sequence>
<dbReference type="EMBL" id="CP020569">
    <property type="protein sequence ID" value="ARF53674.1"/>
    <property type="molecule type" value="Genomic_DNA"/>
</dbReference>
<proteinExistence type="predicted"/>
<evidence type="ECO:0000313" key="1">
    <source>
        <dbReference type="EMBL" id="ARF53674.1"/>
    </source>
</evidence>
<accession>A0A1V0TL65</accession>
<gene>
    <name evidence="1" type="ORF">B1H19_05300</name>
</gene>
<name>A0A1V0TL65_9ACTN</name>
<evidence type="ECO:0000313" key="2">
    <source>
        <dbReference type="Proteomes" id="UP000192726"/>
    </source>
</evidence>
<dbReference type="Proteomes" id="UP000192726">
    <property type="component" value="Chromosome"/>
</dbReference>
<dbReference type="KEGG" id="sgv:B1H19_05300"/>
<reference evidence="1 2" key="1">
    <citation type="submission" date="2017-04" db="EMBL/GenBank/DDBJ databases">
        <title>Complete Genome Sequence of Streptomyces gilvosporeus F607, a Capable Producer of Natamycin.</title>
        <authorList>
            <person name="Zong G."/>
            <person name="Zhong C."/>
            <person name="Fu J."/>
            <person name="Qin R."/>
            <person name="Cao G."/>
        </authorList>
    </citation>
    <scope>NUCLEOTIDE SEQUENCE [LARGE SCALE GENOMIC DNA]</scope>
    <source>
        <strain evidence="1 2">F607</strain>
    </source>
</reference>
<organism evidence="1 2">
    <name type="scientific">Streptomyces gilvosporeus</name>
    <dbReference type="NCBI Taxonomy" id="553510"/>
    <lineage>
        <taxon>Bacteria</taxon>
        <taxon>Bacillati</taxon>
        <taxon>Actinomycetota</taxon>
        <taxon>Actinomycetes</taxon>
        <taxon>Kitasatosporales</taxon>
        <taxon>Streptomycetaceae</taxon>
        <taxon>Streptomyces</taxon>
    </lineage>
</organism>
<dbReference type="STRING" id="553510.B1H19_05300"/>